<dbReference type="GO" id="GO:0006508">
    <property type="term" value="P:proteolysis"/>
    <property type="evidence" value="ECO:0007669"/>
    <property type="project" value="UniProtKB-KW"/>
</dbReference>
<reference evidence="17" key="1">
    <citation type="submission" date="2022-01" db="UniProtKB">
        <authorList>
            <consortium name="EnsemblMetazoa"/>
        </authorList>
    </citation>
    <scope>IDENTIFICATION</scope>
</reference>
<proteinExistence type="inferred from homology"/>
<dbReference type="PANTHER" id="PTHR11963:SF16">
    <property type="entry name" value="CYTOSOL AMINOPEPTIDASE"/>
    <property type="match status" value="1"/>
</dbReference>
<keyword evidence="18" id="KW-1185">Reference proteome</keyword>
<evidence type="ECO:0000256" key="10">
    <source>
        <dbReference type="ARBA" id="ARBA00030997"/>
    </source>
</evidence>
<evidence type="ECO:0000256" key="13">
    <source>
        <dbReference type="ARBA" id="ARBA00047881"/>
    </source>
</evidence>
<dbReference type="EC" id="3.4.13.23" evidence="7"/>
<dbReference type="Gene3D" id="3.40.220.10">
    <property type="entry name" value="Leucine Aminopeptidase, subunit E, domain 1"/>
    <property type="match status" value="1"/>
</dbReference>
<evidence type="ECO:0000256" key="14">
    <source>
        <dbReference type="ARBA" id="ARBA00049107"/>
    </source>
</evidence>
<keyword evidence="3" id="KW-0031">Aminopeptidase</keyword>
<comment type="function">
    <text evidence="12">Cytosolic metallopeptidase that catalyzes the removal of unsubstituted N-terminal hydrophobic amino acids from various peptides. The presence of Zn(2+) ions is essential for the peptidase activity, and the association with other cofactors can modulate the substrate spectificity of the enzyme. For instance, in the presence of Mn(2+), it displays a specific Cys-Gly hydrolyzing activity of Cys-Gly-S-conjugates. Involved in the metabolism of glutathione and in the degradation of glutathione S-conjugates, which may play a role in the control of the cell redox status.</text>
</comment>
<evidence type="ECO:0000256" key="1">
    <source>
        <dbReference type="ARBA" id="ARBA00009528"/>
    </source>
</evidence>
<dbReference type="PRINTS" id="PR00481">
    <property type="entry name" value="LAMNOPPTDASE"/>
</dbReference>
<evidence type="ECO:0000256" key="11">
    <source>
        <dbReference type="ARBA" id="ARBA00031564"/>
    </source>
</evidence>
<evidence type="ECO:0000256" key="6">
    <source>
        <dbReference type="ARBA" id="ARBA00023511"/>
    </source>
</evidence>
<protein>
    <recommendedName>
        <fullName evidence="2">Cytosol aminopeptidase</fullName>
        <ecNumber evidence="7">3.4.13.23</ecNumber>
    </recommendedName>
    <alternativeName>
        <fullName evidence="10">Cysteinylglycine-S-conjugate dipeptidase</fullName>
    </alternativeName>
    <alternativeName>
        <fullName evidence="11">Leucine aminopeptidase 3</fullName>
    </alternativeName>
    <alternativeName>
        <fullName evidence="9">Proline aminopeptidase</fullName>
    </alternativeName>
    <alternativeName>
        <fullName evidence="8">Prolyl aminopeptidase</fullName>
    </alternativeName>
</protein>
<gene>
    <name evidence="17" type="primary">106673824</name>
</gene>
<dbReference type="SUPFAM" id="SSF52949">
    <property type="entry name" value="Macro domain-like"/>
    <property type="match status" value="1"/>
</dbReference>
<dbReference type="InterPro" id="IPR043472">
    <property type="entry name" value="Macro_dom-like"/>
</dbReference>
<dbReference type="InterPro" id="IPR000819">
    <property type="entry name" value="Peptidase_M17_C"/>
</dbReference>
<dbReference type="Proteomes" id="UP000494040">
    <property type="component" value="Unassembled WGS sequence"/>
</dbReference>
<evidence type="ECO:0000313" key="17">
    <source>
        <dbReference type="EnsemblMetazoa" id="XP_014261614.1"/>
    </source>
</evidence>
<dbReference type="EnsemblMetazoa" id="XM_014406128.2">
    <property type="protein sequence ID" value="XP_014261614.1"/>
    <property type="gene ID" value="LOC106673824"/>
</dbReference>
<dbReference type="GO" id="GO:0030145">
    <property type="term" value="F:manganese ion binding"/>
    <property type="evidence" value="ECO:0007669"/>
    <property type="project" value="InterPro"/>
</dbReference>
<feature type="domain" description="Cytosol aminopeptidase" evidence="15">
    <location>
        <begin position="200"/>
        <end position="514"/>
    </location>
</feature>
<dbReference type="InterPro" id="IPR008283">
    <property type="entry name" value="Peptidase_M17_N"/>
</dbReference>
<evidence type="ECO:0000256" key="8">
    <source>
        <dbReference type="ARBA" id="ARBA00029605"/>
    </source>
</evidence>
<keyword evidence="4" id="KW-0645">Protease</keyword>
<accession>A0A8I6SHQ3</accession>
<comment type="catalytic activity">
    <reaction evidence="6">
        <text>an S-substituted L-cysteinylglycine + H2O = an S-substituted L-cysteine + glycine</text>
        <dbReference type="Rhea" id="RHEA:60444"/>
        <dbReference type="ChEBI" id="CHEBI:15377"/>
        <dbReference type="ChEBI" id="CHEBI:57305"/>
        <dbReference type="ChEBI" id="CHEBI:58717"/>
        <dbReference type="ChEBI" id="CHEBI:143103"/>
        <dbReference type="EC" id="3.4.13.23"/>
    </reaction>
    <physiologicalReaction direction="left-to-right" evidence="6">
        <dbReference type="Rhea" id="RHEA:60445"/>
    </physiologicalReaction>
</comment>
<dbReference type="KEGG" id="clec:106673824"/>
<evidence type="ECO:0000256" key="4">
    <source>
        <dbReference type="ARBA" id="ARBA00022670"/>
    </source>
</evidence>
<dbReference type="Gene3D" id="3.40.630.10">
    <property type="entry name" value="Zn peptidases"/>
    <property type="match status" value="1"/>
</dbReference>
<keyword evidence="5" id="KW-0378">Hydrolase</keyword>
<dbReference type="SUPFAM" id="SSF53187">
    <property type="entry name" value="Zn-dependent exopeptidases"/>
    <property type="match status" value="1"/>
</dbReference>
<evidence type="ECO:0000256" key="9">
    <source>
        <dbReference type="ARBA" id="ARBA00030930"/>
    </source>
</evidence>
<evidence type="ECO:0000259" key="15">
    <source>
        <dbReference type="Pfam" id="PF00883"/>
    </source>
</evidence>
<evidence type="ECO:0000256" key="5">
    <source>
        <dbReference type="ARBA" id="ARBA00022801"/>
    </source>
</evidence>
<dbReference type="GO" id="GO:0070006">
    <property type="term" value="F:metalloaminopeptidase activity"/>
    <property type="evidence" value="ECO:0007669"/>
    <property type="project" value="InterPro"/>
</dbReference>
<dbReference type="CDD" id="cd00433">
    <property type="entry name" value="Peptidase_M17"/>
    <property type="match status" value="1"/>
</dbReference>
<evidence type="ECO:0000256" key="2">
    <source>
        <dbReference type="ARBA" id="ARBA00014190"/>
    </source>
</evidence>
<dbReference type="AlphaFoldDB" id="A0A8I6SHQ3"/>
<dbReference type="OrthoDB" id="412814at2759"/>
<evidence type="ECO:0000259" key="16">
    <source>
        <dbReference type="Pfam" id="PF02789"/>
    </source>
</evidence>
<comment type="catalytic activity">
    <reaction evidence="13">
        <text>S-benzyl-L-cysteinylglycine + H2O = S-benzyl-L-cysteine + glycine</text>
        <dbReference type="Rhea" id="RHEA:62568"/>
        <dbReference type="ChEBI" id="CHEBI:15377"/>
        <dbReference type="ChEBI" id="CHEBI:57305"/>
        <dbReference type="ChEBI" id="CHEBI:145802"/>
        <dbReference type="ChEBI" id="CHEBI:145803"/>
    </reaction>
    <physiologicalReaction direction="left-to-right" evidence="13">
        <dbReference type="Rhea" id="RHEA:62569"/>
    </physiologicalReaction>
</comment>
<comment type="similarity">
    <text evidence="1">Belongs to the peptidase M17 family.</text>
</comment>
<evidence type="ECO:0000256" key="3">
    <source>
        <dbReference type="ARBA" id="ARBA00022438"/>
    </source>
</evidence>
<evidence type="ECO:0000313" key="18">
    <source>
        <dbReference type="Proteomes" id="UP000494040"/>
    </source>
</evidence>
<dbReference type="PANTHER" id="PTHR11963">
    <property type="entry name" value="LEUCINE AMINOPEPTIDASE-RELATED"/>
    <property type="match status" value="1"/>
</dbReference>
<evidence type="ECO:0000256" key="7">
    <source>
        <dbReference type="ARBA" id="ARBA00023625"/>
    </source>
</evidence>
<name>A0A8I6SHQ3_CIMLE</name>
<evidence type="ECO:0000256" key="12">
    <source>
        <dbReference type="ARBA" id="ARBA00045966"/>
    </source>
</evidence>
<dbReference type="GO" id="GO:0005737">
    <property type="term" value="C:cytoplasm"/>
    <property type="evidence" value="ECO:0007669"/>
    <property type="project" value="InterPro"/>
</dbReference>
<dbReference type="Pfam" id="PF02789">
    <property type="entry name" value="Peptidase_M17_N"/>
    <property type="match status" value="1"/>
</dbReference>
<feature type="domain" description="Peptidase M17 leucyl aminopeptidase N-terminal" evidence="16">
    <location>
        <begin position="53"/>
        <end position="168"/>
    </location>
</feature>
<sequence>MFQKRTLRVLINQSIRRHYHPVGCGDCSYEEQLCEGKRGLVLGAYNTCEEGKYELTKYGKVFDAKVEGRISALLNNSGIDLGNARVFNGLDEFYGVAVAGLGHKEAGMNSKECLNECKENIRIASAVGARALQKQTIENIMVEGFTNEEAAAEGAILGLWRFQEFRNEEERDVRPKVALYGEGACADNWSRGVVKARAQNLARRLSDLPANILTPREFVKAALYYLCPCGVNVQVRDYKWILKNGMNAFFNMAKGSCSHPYFLELSYCGGGENDKPVVLVGKGTTYNSGGICLKECERMSEMRGDCAGASTIIGTMKAAAQFSYPMNIVGLIPLFENMPSGNAVKPGDIVLALSDQTIMVENTDNEGRVALADALVYANKFSPCLTVSIATLTKSIRSALGSGASGAYSTDDTIYEELRSAGADTGDRAVRLPLWDHYDRRNKYHIGVDMHNVGYMGEVKDGETALGAAFLNEFAPKCAEFLHLDITGVGLLTTGKVIPYYREGYMTGRPTRTVIQFLKQLSTPTDTNNTTKC</sequence>
<dbReference type="InterPro" id="IPR011356">
    <property type="entry name" value="Leucine_aapep/pepB"/>
</dbReference>
<dbReference type="OMA" id="KECERMS"/>
<organism evidence="17 18">
    <name type="scientific">Cimex lectularius</name>
    <name type="common">Bed bug</name>
    <name type="synonym">Acanthia lectularia</name>
    <dbReference type="NCBI Taxonomy" id="79782"/>
    <lineage>
        <taxon>Eukaryota</taxon>
        <taxon>Metazoa</taxon>
        <taxon>Ecdysozoa</taxon>
        <taxon>Arthropoda</taxon>
        <taxon>Hexapoda</taxon>
        <taxon>Insecta</taxon>
        <taxon>Pterygota</taxon>
        <taxon>Neoptera</taxon>
        <taxon>Paraneoptera</taxon>
        <taxon>Hemiptera</taxon>
        <taxon>Heteroptera</taxon>
        <taxon>Panheteroptera</taxon>
        <taxon>Cimicomorpha</taxon>
        <taxon>Cimicidae</taxon>
        <taxon>Cimex</taxon>
    </lineage>
</organism>
<dbReference type="Pfam" id="PF00883">
    <property type="entry name" value="Peptidase_M17"/>
    <property type="match status" value="1"/>
</dbReference>
<comment type="catalytic activity">
    <reaction evidence="14">
        <text>L-cysteinylglycine + H2O = L-cysteine + glycine</text>
        <dbReference type="Rhea" id="RHEA:28783"/>
        <dbReference type="ChEBI" id="CHEBI:15377"/>
        <dbReference type="ChEBI" id="CHEBI:35235"/>
        <dbReference type="ChEBI" id="CHEBI:57305"/>
        <dbReference type="ChEBI" id="CHEBI:61694"/>
    </reaction>
    <physiologicalReaction direction="left-to-right" evidence="14">
        <dbReference type="Rhea" id="RHEA:28784"/>
    </physiologicalReaction>
</comment>